<evidence type="ECO:0000313" key="1">
    <source>
        <dbReference type="EMBL" id="CAL67342.1"/>
    </source>
</evidence>
<dbReference type="KEGG" id="gfo:GFO_2380"/>
<reference evidence="1 2" key="1">
    <citation type="journal article" date="2006" name="Environ. Microbiol.">
        <title>Whole genome analysis of the marine Bacteroidetes'Gramella forsetii' reveals adaptations to degradation of polymeric organic matter.</title>
        <authorList>
            <person name="Bauer M."/>
            <person name="Kube M."/>
            <person name="Teeling H."/>
            <person name="Richter M."/>
            <person name="Lombardot T."/>
            <person name="Allers E."/>
            <person name="Wuerdemann C.A."/>
            <person name="Quast C."/>
            <person name="Kuhl H."/>
            <person name="Knaust F."/>
            <person name="Woebken D."/>
            <person name="Bischof K."/>
            <person name="Mussmann M."/>
            <person name="Choudhuri J.V."/>
            <person name="Meyer F."/>
            <person name="Reinhardt R."/>
            <person name="Amann R.I."/>
            <person name="Gloeckner F.O."/>
        </authorList>
    </citation>
    <scope>NUCLEOTIDE SEQUENCE [LARGE SCALE GENOMIC DNA]</scope>
    <source>
        <strain evidence="1 2">KT0803</strain>
    </source>
</reference>
<organism evidence="1 2">
    <name type="scientific">Christiangramia forsetii (strain DSM 17595 / CGMCC 1.15422 / KT0803)</name>
    <name type="common">Gramella forsetii</name>
    <dbReference type="NCBI Taxonomy" id="411154"/>
    <lineage>
        <taxon>Bacteria</taxon>
        <taxon>Pseudomonadati</taxon>
        <taxon>Bacteroidota</taxon>
        <taxon>Flavobacteriia</taxon>
        <taxon>Flavobacteriales</taxon>
        <taxon>Flavobacteriaceae</taxon>
        <taxon>Christiangramia</taxon>
    </lineage>
</organism>
<dbReference type="EMBL" id="CU207366">
    <property type="protein sequence ID" value="CAL67342.1"/>
    <property type="molecule type" value="Genomic_DNA"/>
</dbReference>
<accession>A0M3Z7</accession>
<name>A0M3Z7_CHRFK</name>
<dbReference type="HOGENOM" id="CLU_3043929_0_0_10"/>
<dbReference type="AlphaFoldDB" id="A0M3Z7"/>
<gene>
    <name evidence="1" type="ordered locus">GFO_2380</name>
</gene>
<evidence type="ECO:0000313" key="2">
    <source>
        <dbReference type="Proteomes" id="UP000000755"/>
    </source>
</evidence>
<dbReference type="STRING" id="411154.GFO_2380"/>
<proteinExistence type="predicted"/>
<protein>
    <submittedName>
        <fullName evidence="1">Uncharacterized protein</fullName>
    </submittedName>
</protein>
<dbReference type="Proteomes" id="UP000000755">
    <property type="component" value="Chromosome"/>
</dbReference>
<sequence>MKDVGNRKKGEKPVLSEVKAESKEIWSLILYLIESGLSGHNNRLFRFTHSGQND</sequence>